<dbReference type="Proteomes" id="UP001597045">
    <property type="component" value="Unassembled WGS sequence"/>
</dbReference>
<keyword evidence="2" id="KW-1185">Reference proteome</keyword>
<proteinExistence type="predicted"/>
<accession>A0ABW3MG23</accession>
<name>A0ABW3MG23_9PSEU</name>
<evidence type="ECO:0000313" key="1">
    <source>
        <dbReference type="EMBL" id="MFD1049688.1"/>
    </source>
</evidence>
<evidence type="ECO:0000313" key="2">
    <source>
        <dbReference type="Proteomes" id="UP001597045"/>
    </source>
</evidence>
<dbReference type="EMBL" id="JBHTIS010002338">
    <property type="protein sequence ID" value="MFD1049688.1"/>
    <property type="molecule type" value="Genomic_DNA"/>
</dbReference>
<evidence type="ECO:0008006" key="3">
    <source>
        <dbReference type="Google" id="ProtNLM"/>
    </source>
</evidence>
<protein>
    <recommendedName>
        <fullName evidence="3">PAS domain-containing protein</fullName>
    </recommendedName>
</protein>
<gene>
    <name evidence="1" type="ORF">ACFQ1S_31255</name>
</gene>
<reference evidence="2" key="1">
    <citation type="journal article" date="2019" name="Int. J. Syst. Evol. Microbiol.">
        <title>The Global Catalogue of Microorganisms (GCM) 10K type strain sequencing project: providing services to taxonomists for standard genome sequencing and annotation.</title>
        <authorList>
            <consortium name="The Broad Institute Genomics Platform"/>
            <consortium name="The Broad Institute Genome Sequencing Center for Infectious Disease"/>
            <person name="Wu L."/>
            <person name="Ma J."/>
        </authorList>
    </citation>
    <scope>NUCLEOTIDE SEQUENCE [LARGE SCALE GENOMIC DNA]</scope>
    <source>
        <strain evidence="2">JCM 31486</strain>
    </source>
</reference>
<sequence>MSRRRGLIHTAKRRSAQETADDQFAVFQHVCPTGIALVGPEGTIVSVNKAGEAHAAFTTLRTGRGYGLQWRF</sequence>
<organism evidence="1 2">
    <name type="scientific">Kibdelosporangium lantanae</name>
    <dbReference type="NCBI Taxonomy" id="1497396"/>
    <lineage>
        <taxon>Bacteria</taxon>
        <taxon>Bacillati</taxon>
        <taxon>Actinomycetota</taxon>
        <taxon>Actinomycetes</taxon>
        <taxon>Pseudonocardiales</taxon>
        <taxon>Pseudonocardiaceae</taxon>
        <taxon>Kibdelosporangium</taxon>
    </lineage>
</organism>
<comment type="caution">
    <text evidence="1">The sequence shown here is derived from an EMBL/GenBank/DDBJ whole genome shotgun (WGS) entry which is preliminary data.</text>
</comment>